<dbReference type="InterPro" id="IPR002293">
    <property type="entry name" value="AA/rel_permease1"/>
</dbReference>
<dbReference type="PANTHER" id="PTHR11785">
    <property type="entry name" value="AMINO ACID TRANSPORTER"/>
    <property type="match status" value="1"/>
</dbReference>
<dbReference type="EMBL" id="MCGR01000009">
    <property type="protein sequence ID" value="ORY88632.1"/>
    <property type="molecule type" value="Genomic_DNA"/>
</dbReference>
<dbReference type="PIRSF" id="PIRSF006060">
    <property type="entry name" value="AA_transporter"/>
    <property type="match status" value="1"/>
</dbReference>
<feature type="transmembrane region" description="Helical" evidence="5">
    <location>
        <begin position="456"/>
        <end position="474"/>
    </location>
</feature>
<proteinExistence type="predicted"/>
<feature type="transmembrane region" description="Helical" evidence="5">
    <location>
        <begin position="330"/>
        <end position="357"/>
    </location>
</feature>
<dbReference type="AlphaFoldDB" id="A0A1Y2FYK0"/>
<dbReference type="GO" id="GO:0015179">
    <property type="term" value="F:L-amino acid transmembrane transporter activity"/>
    <property type="evidence" value="ECO:0007669"/>
    <property type="project" value="TreeGrafter"/>
</dbReference>
<feature type="transmembrane region" description="Helical" evidence="5">
    <location>
        <begin position="383"/>
        <end position="403"/>
    </location>
</feature>
<gene>
    <name evidence="6" type="ORF">BCR35DRAFT_350868</name>
</gene>
<feature type="transmembrane region" description="Helical" evidence="5">
    <location>
        <begin position="58"/>
        <end position="78"/>
    </location>
</feature>
<feature type="transmembrane region" description="Helical" evidence="5">
    <location>
        <begin position="175"/>
        <end position="195"/>
    </location>
</feature>
<dbReference type="GO" id="GO:0016020">
    <property type="term" value="C:membrane"/>
    <property type="evidence" value="ECO:0007669"/>
    <property type="project" value="UniProtKB-SubCell"/>
</dbReference>
<name>A0A1Y2FYK0_9BASI</name>
<protein>
    <submittedName>
        <fullName evidence="6">High-affinity methionine permease</fullName>
    </submittedName>
</protein>
<feature type="transmembrane region" description="Helical" evidence="5">
    <location>
        <begin position="135"/>
        <end position="155"/>
    </location>
</feature>
<comment type="caution">
    <text evidence="6">The sequence shown here is derived from an EMBL/GenBank/DDBJ whole genome shotgun (WGS) entry which is preliminary data.</text>
</comment>
<evidence type="ECO:0000256" key="2">
    <source>
        <dbReference type="ARBA" id="ARBA00022692"/>
    </source>
</evidence>
<dbReference type="Pfam" id="PF13520">
    <property type="entry name" value="AA_permease_2"/>
    <property type="match status" value="1"/>
</dbReference>
<evidence type="ECO:0000313" key="6">
    <source>
        <dbReference type="EMBL" id="ORY88632.1"/>
    </source>
</evidence>
<dbReference type="FunFam" id="1.20.1740.10:FF:000025">
    <property type="entry name" value="High-affinity methionine permease"/>
    <property type="match status" value="1"/>
</dbReference>
<feature type="transmembrane region" description="Helical" evidence="5">
    <location>
        <begin position="256"/>
        <end position="274"/>
    </location>
</feature>
<evidence type="ECO:0000313" key="7">
    <source>
        <dbReference type="Proteomes" id="UP000193467"/>
    </source>
</evidence>
<feature type="transmembrane region" description="Helical" evidence="5">
    <location>
        <begin position="90"/>
        <end position="114"/>
    </location>
</feature>
<evidence type="ECO:0000256" key="5">
    <source>
        <dbReference type="SAM" id="Phobius"/>
    </source>
</evidence>
<feature type="transmembrane region" description="Helical" evidence="5">
    <location>
        <begin position="207"/>
        <end position="229"/>
    </location>
</feature>
<evidence type="ECO:0000256" key="3">
    <source>
        <dbReference type="ARBA" id="ARBA00022989"/>
    </source>
</evidence>
<dbReference type="Gene3D" id="1.20.1740.10">
    <property type="entry name" value="Amino acid/polyamine transporter I"/>
    <property type="match status" value="1"/>
</dbReference>
<keyword evidence="4 5" id="KW-0472">Membrane</keyword>
<evidence type="ECO:0000256" key="4">
    <source>
        <dbReference type="ARBA" id="ARBA00023136"/>
    </source>
</evidence>
<dbReference type="OrthoDB" id="5982228at2759"/>
<organism evidence="6 7">
    <name type="scientific">Leucosporidium creatinivorum</name>
    <dbReference type="NCBI Taxonomy" id="106004"/>
    <lineage>
        <taxon>Eukaryota</taxon>
        <taxon>Fungi</taxon>
        <taxon>Dikarya</taxon>
        <taxon>Basidiomycota</taxon>
        <taxon>Pucciniomycotina</taxon>
        <taxon>Microbotryomycetes</taxon>
        <taxon>Leucosporidiales</taxon>
        <taxon>Leucosporidium</taxon>
    </lineage>
</organism>
<dbReference type="Proteomes" id="UP000193467">
    <property type="component" value="Unassembled WGS sequence"/>
</dbReference>
<keyword evidence="2 5" id="KW-0812">Transmembrane</keyword>
<keyword evidence="7" id="KW-1185">Reference proteome</keyword>
<feature type="transmembrane region" description="Helical" evidence="5">
    <location>
        <begin position="486"/>
        <end position="511"/>
    </location>
</feature>
<dbReference type="STRING" id="106004.A0A1Y2FYK0"/>
<feature type="transmembrane region" description="Helical" evidence="5">
    <location>
        <begin position="286"/>
        <end position="310"/>
    </location>
</feature>
<keyword evidence="3 5" id="KW-1133">Transmembrane helix</keyword>
<accession>A0A1Y2FYK0</accession>
<sequence>MSVTPSSDPSIKKADSNFDVNEEFAPKKVLDDTVIQHVNAGDNDGESFDKVPEANRRIGTFSAVMLIANRMIGTGIFATPASIVSSTGSIGLALILWLVGAIIAGAGLAVYLEWASALPRSGGEKVYLEYAFRKPLYAITCLYGIYAATLGWPSGNSVYAGEMLLNAANTEVTRWNQRAIGVGVVTFALILHGCLPKWGLRLQNVLGIFKIGVLLFIIVAGFVALGGHVNGGAPNPSNFKNAFAGSKSDANSFVNSLYNVIWAFVGFSNAGYAMSEIRNPVKTIRVAAPLAMILVTILYMLVNVAFFAAVPKADIIASERLIASLFFERMFNAAAGRAVSVIIALSAIGNVLAVLFGQGRINQELGREGALPFSRFFASNKPFNAPLAGLALQWAVSLVIMLAPPGGDIYSFLLNLISYPLNIFNALVALGLIIVNVRKEQYGWSSPIKATLPVSIFYFFANLFLIAAPLVPPSSPANAPYTSLPYYLHCVVGFGIIALGFLYYLIWIQILPRFGGYQMSRREEVGSDGLTRKVFYKVKNE</sequence>
<feature type="transmembrane region" description="Helical" evidence="5">
    <location>
        <begin position="409"/>
        <end position="435"/>
    </location>
</feature>
<dbReference type="InParanoid" id="A0A1Y2FYK0"/>
<reference evidence="6 7" key="1">
    <citation type="submission" date="2016-07" db="EMBL/GenBank/DDBJ databases">
        <title>Pervasive Adenine N6-methylation of Active Genes in Fungi.</title>
        <authorList>
            <consortium name="DOE Joint Genome Institute"/>
            <person name="Mondo S.J."/>
            <person name="Dannebaum R.O."/>
            <person name="Kuo R.C."/>
            <person name="Labutti K."/>
            <person name="Haridas S."/>
            <person name="Kuo A."/>
            <person name="Salamov A."/>
            <person name="Ahrendt S.R."/>
            <person name="Lipzen A."/>
            <person name="Sullivan W."/>
            <person name="Andreopoulos W.B."/>
            <person name="Clum A."/>
            <person name="Lindquist E."/>
            <person name="Daum C."/>
            <person name="Ramamoorthy G.K."/>
            <person name="Gryganskyi A."/>
            <person name="Culley D."/>
            <person name="Magnuson J.K."/>
            <person name="James T.Y."/>
            <person name="O'Malley M.A."/>
            <person name="Stajich J.E."/>
            <person name="Spatafora J.W."/>
            <person name="Visel A."/>
            <person name="Grigoriev I.V."/>
        </authorList>
    </citation>
    <scope>NUCLEOTIDE SEQUENCE [LARGE SCALE GENOMIC DNA]</scope>
    <source>
        <strain evidence="6 7">62-1032</strain>
    </source>
</reference>
<dbReference type="PANTHER" id="PTHR11785:SF498">
    <property type="entry name" value="HIGH-AFFINITY METHIONINE PERMEASE"/>
    <property type="match status" value="1"/>
</dbReference>
<dbReference type="InterPro" id="IPR050598">
    <property type="entry name" value="AminoAcid_Transporter"/>
</dbReference>
<evidence type="ECO:0000256" key="1">
    <source>
        <dbReference type="ARBA" id="ARBA00004141"/>
    </source>
</evidence>
<comment type="subcellular location">
    <subcellularLocation>
        <location evidence="1">Membrane</location>
        <topology evidence="1">Multi-pass membrane protein</topology>
    </subcellularLocation>
</comment>